<dbReference type="AlphaFoldDB" id="A0A8S0TRE5"/>
<proteinExistence type="predicted"/>
<feature type="compositionally biased region" description="Polar residues" evidence="1">
    <location>
        <begin position="20"/>
        <end position="44"/>
    </location>
</feature>
<gene>
    <name evidence="2" type="ORF">OLEA9_A004117</name>
</gene>
<feature type="region of interest" description="Disordered" evidence="1">
    <location>
        <begin position="1"/>
        <end position="46"/>
    </location>
</feature>
<evidence type="ECO:0000313" key="2">
    <source>
        <dbReference type="EMBL" id="CAA3007416.1"/>
    </source>
</evidence>
<accession>A0A8S0TRE5</accession>
<protein>
    <submittedName>
        <fullName evidence="2">Uncharacterized protein</fullName>
    </submittedName>
</protein>
<feature type="compositionally biased region" description="Basic and acidic residues" evidence="1">
    <location>
        <begin position="1"/>
        <end position="19"/>
    </location>
</feature>
<sequence length="197" mass="22630">MSPTKKEIAPRRAKERVGDETSSQSASIIQESLPTTPTVHYQRSGSKRRHRLAASQLANSSQNEEVVPLEREVDVDMVTDYIIGRIIEETAVPLECSRANVSRRQASVFDRLDPSINRQDWPSILPVWPKCPPISLNRPHLFNSLLEENQHGQPQLGTANEFAHRYMHPPPRNRLERRVVLALMWTNQRLIMRKEKA</sequence>
<evidence type="ECO:0000313" key="3">
    <source>
        <dbReference type="Proteomes" id="UP000594638"/>
    </source>
</evidence>
<keyword evidence="3" id="KW-1185">Reference proteome</keyword>
<dbReference type="Gramene" id="OE9A004117T1">
    <property type="protein sequence ID" value="OE9A004117C1"/>
    <property type="gene ID" value="OE9A004117"/>
</dbReference>
<dbReference type="EMBL" id="CACTIH010007274">
    <property type="protein sequence ID" value="CAA3007416.1"/>
    <property type="molecule type" value="Genomic_DNA"/>
</dbReference>
<organism evidence="2 3">
    <name type="scientific">Olea europaea subsp. europaea</name>
    <dbReference type="NCBI Taxonomy" id="158383"/>
    <lineage>
        <taxon>Eukaryota</taxon>
        <taxon>Viridiplantae</taxon>
        <taxon>Streptophyta</taxon>
        <taxon>Embryophyta</taxon>
        <taxon>Tracheophyta</taxon>
        <taxon>Spermatophyta</taxon>
        <taxon>Magnoliopsida</taxon>
        <taxon>eudicotyledons</taxon>
        <taxon>Gunneridae</taxon>
        <taxon>Pentapetalae</taxon>
        <taxon>asterids</taxon>
        <taxon>lamiids</taxon>
        <taxon>Lamiales</taxon>
        <taxon>Oleaceae</taxon>
        <taxon>Oleeae</taxon>
        <taxon>Olea</taxon>
    </lineage>
</organism>
<comment type="caution">
    <text evidence="2">The sequence shown here is derived from an EMBL/GenBank/DDBJ whole genome shotgun (WGS) entry which is preliminary data.</text>
</comment>
<dbReference type="Proteomes" id="UP000594638">
    <property type="component" value="Unassembled WGS sequence"/>
</dbReference>
<evidence type="ECO:0000256" key="1">
    <source>
        <dbReference type="SAM" id="MobiDB-lite"/>
    </source>
</evidence>
<reference evidence="2 3" key="1">
    <citation type="submission" date="2019-12" db="EMBL/GenBank/DDBJ databases">
        <authorList>
            <person name="Alioto T."/>
            <person name="Alioto T."/>
            <person name="Gomez Garrido J."/>
        </authorList>
    </citation>
    <scope>NUCLEOTIDE SEQUENCE [LARGE SCALE GENOMIC DNA]</scope>
</reference>
<name>A0A8S0TRE5_OLEEU</name>